<dbReference type="AlphaFoldDB" id="A0A915JZS8"/>
<keyword evidence="2" id="KW-0472">Membrane</keyword>
<evidence type="ECO:0000313" key="3">
    <source>
        <dbReference type="Proteomes" id="UP000887565"/>
    </source>
</evidence>
<name>A0A915JZS8_ROMCU</name>
<feature type="transmembrane region" description="Helical" evidence="2">
    <location>
        <begin position="49"/>
        <end position="69"/>
    </location>
</feature>
<dbReference type="SUPFAM" id="SSF50353">
    <property type="entry name" value="Cytokine"/>
    <property type="match status" value="1"/>
</dbReference>
<reference evidence="4" key="1">
    <citation type="submission" date="2022-11" db="UniProtKB">
        <authorList>
            <consortium name="WormBaseParasite"/>
        </authorList>
    </citation>
    <scope>IDENTIFICATION</scope>
</reference>
<dbReference type="CDD" id="cd23307">
    <property type="entry name" value="beta-trefoil_FGF8-like"/>
    <property type="match status" value="1"/>
</dbReference>
<proteinExistence type="inferred from homology"/>
<evidence type="ECO:0000313" key="4">
    <source>
        <dbReference type="WBParaSite" id="nRc.2.0.1.t32021-RA"/>
    </source>
</evidence>
<evidence type="ECO:0000256" key="1">
    <source>
        <dbReference type="ARBA" id="ARBA00007936"/>
    </source>
</evidence>
<protein>
    <submittedName>
        <fullName evidence="4">Uncharacterized protein</fullName>
    </submittedName>
</protein>
<accession>A0A915JZS8</accession>
<comment type="similarity">
    <text evidence="1">Belongs to the heparin-binding growth factors family.</text>
</comment>
<keyword evidence="3" id="KW-1185">Reference proteome</keyword>
<sequence>MRSYACVCADGFESSSELAKCVRVGPQTKENSLFVGNTDASGSSLAKGFVFFMLFSITIMLVCIGWIIWKKQRRDELHRWTFGNMVYRSNGGRIGGESFSAVDSVMEPYDHLQLSFDDDQNHPFNDGVYRSTTTTSTAAASTTVQQQQQTSQVKSLSGAGAVVNLVRKIVGQSNDDAMPLTEHMYDETIDNSQKRLCLGEKFKRACAKICVPLTTYVAANNGLFVFNLRNIRMFYTSCITNAVWKRDRLNLYGKTTVNNVEYQKMSADVVSHNLGKIVRPYRLVDRCTGMYVQIFLDIIQARGRKYTPLSDLEFESVDFGSQLKIKSRKFQKYICVSKDRKSIVASNDIDEKNCMFVEKISENYSTEFESFISPGHYLTFTNDGRKAFLSAKDSQQDRKCAQFIKLSTINFAHQFRAQQIWKPIALTGY</sequence>
<dbReference type="PANTHER" id="PTHR11486">
    <property type="entry name" value="FIBROBLAST GROWTH FACTOR"/>
    <property type="match status" value="1"/>
</dbReference>
<keyword evidence="2" id="KW-0812">Transmembrane</keyword>
<dbReference type="Pfam" id="PF00167">
    <property type="entry name" value="FGF"/>
    <property type="match status" value="1"/>
</dbReference>
<dbReference type="Gene3D" id="2.80.10.50">
    <property type="match status" value="1"/>
</dbReference>
<dbReference type="Proteomes" id="UP000887565">
    <property type="component" value="Unplaced"/>
</dbReference>
<organism evidence="3 4">
    <name type="scientific">Romanomermis culicivorax</name>
    <name type="common">Nematode worm</name>
    <dbReference type="NCBI Taxonomy" id="13658"/>
    <lineage>
        <taxon>Eukaryota</taxon>
        <taxon>Metazoa</taxon>
        <taxon>Ecdysozoa</taxon>
        <taxon>Nematoda</taxon>
        <taxon>Enoplea</taxon>
        <taxon>Dorylaimia</taxon>
        <taxon>Mermithida</taxon>
        <taxon>Mermithoidea</taxon>
        <taxon>Mermithidae</taxon>
        <taxon>Romanomermis</taxon>
    </lineage>
</organism>
<dbReference type="InterPro" id="IPR002209">
    <property type="entry name" value="Fibroblast_GF_fam"/>
</dbReference>
<evidence type="ECO:0000256" key="2">
    <source>
        <dbReference type="SAM" id="Phobius"/>
    </source>
</evidence>
<dbReference type="GO" id="GO:0008083">
    <property type="term" value="F:growth factor activity"/>
    <property type="evidence" value="ECO:0007669"/>
    <property type="project" value="InterPro"/>
</dbReference>
<dbReference type="WBParaSite" id="nRc.2.0.1.t32021-RA">
    <property type="protein sequence ID" value="nRc.2.0.1.t32021-RA"/>
    <property type="gene ID" value="nRc.2.0.1.g32021"/>
</dbReference>
<dbReference type="InterPro" id="IPR008996">
    <property type="entry name" value="IL1/FGF"/>
</dbReference>
<keyword evidence="2" id="KW-1133">Transmembrane helix</keyword>